<evidence type="ECO:0000259" key="1">
    <source>
        <dbReference type="Pfam" id="PF01548"/>
    </source>
</evidence>
<dbReference type="RefSeq" id="WP_096995684.1">
    <property type="nucleotide sequence ID" value="NZ_JBHSII010000011.1"/>
</dbReference>
<proteinExistence type="predicted"/>
<name>A0A240EQ30_9VIBR</name>
<reference evidence="4" key="1">
    <citation type="submission" date="2016-06" db="EMBL/GenBank/DDBJ databases">
        <authorList>
            <person name="Rodrigo-Torres L."/>
            <person name="Arahal R.D."/>
            <person name="Lucena T."/>
        </authorList>
    </citation>
    <scope>NUCLEOTIDE SEQUENCE [LARGE SCALE GENOMIC DNA]</scope>
    <source>
        <strain evidence="4">CECT8203</strain>
    </source>
</reference>
<dbReference type="Pfam" id="PF02371">
    <property type="entry name" value="Transposase_20"/>
    <property type="match status" value="1"/>
</dbReference>
<feature type="domain" description="Transposase IS116/IS110/IS902 C-terminal" evidence="2">
    <location>
        <begin position="212"/>
        <end position="289"/>
    </location>
</feature>
<protein>
    <submittedName>
        <fullName evidence="3">Transposase IS116/IS110/IS902 family protein</fullName>
    </submittedName>
</protein>
<dbReference type="InterPro" id="IPR003346">
    <property type="entry name" value="Transposase_20"/>
</dbReference>
<gene>
    <name evidence="3" type="ORF">VTH8203_04476</name>
</gene>
<evidence type="ECO:0000313" key="4">
    <source>
        <dbReference type="Proteomes" id="UP000219336"/>
    </source>
</evidence>
<dbReference type="InterPro" id="IPR002525">
    <property type="entry name" value="Transp_IS110-like_N"/>
</dbReference>
<keyword evidence="4" id="KW-1185">Reference proteome</keyword>
<dbReference type="Proteomes" id="UP000219336">
    <property type="component" value="Unassembled WGS sequence"/>
</dbReference>
<accession>A0A240EQ30</accession>
<dbReference type="PANTHER" id="PTHR33055">
    <property type="entry name" value="TRANSPOSASE FOR INSERTION SEQUENCE ELEMENT IS1111A"/>
    <property type="match status" value="1"/>
</dbReference>
<dbReference type="Pfam" id="PF01548">
    <property type="entry name" value="DEDD_Tnp_IS110"/>
    <property type="match status" value="1"/>
</dbReference>
<dbReference type="OrthoDB" id="5289737at2"/>
<dbReference type="GO" id="GO:0006313">
    <property type="term" value="P:DNA transposition"/>
    <property type="evidence" value="ECO:0007669"/>
    <property type="project" value="InterPro"/>
</dbReference>
<evidence type="ECO:0000259" key="2">
    <source>
        <dbReference type="Pfam" id="PF02371"/>
    </source>
</evidence>
<sequence>MNKVTIIAIDLAKNSFQVCKFNKGNSVAYNKAINRKALIELLGKHEPVVVAMEACGGAHYWARLAQRHGHQEKILQARAVKGLQLKQKTDKNDAYAIGIAAQLPHIRPCCVMSEEEQGLQSLERVLTLQIKQRTALINQIRGLLSEFGIVISKGIRNLVKSLPDVLEDGENGLPMNYRQALYAQSEWLKQYTEQIDGYDKLIAEHTRHHSTCQKLSKLEGVGPQVALGLTVRLGNAQEFKTGRDASSCIGLTPKQHSTGGKEHIGHISKFSADKRLRSLLFQGAMSVVHKVVLREPRTVKEQWLKKLIERRGKKIAAIALANKTVRTAVALIKNNDDYQPALLAV</sequence>
<evidence type="ECO:0000313" key="3">
    <source>
        <dbReference type="EMBL" id="SNX50802.1"/>
    </source>
</evidence>
<dbReference type="NCBIfam" id="NF033542">
    <property type="entry name" value="transpos_IS110"/>
    <property type="match status" value="1"/>
</dbReference>
<dbReference type="GO" id="GO:0003677">
    <property type="term" value="F:DNA binding"/>
    <property type="evidence" value="ECO:0007669"/>
    <property type="project" value="InterPro"/>
</dbReference>
<dbReference type="EMBL" id="OANU01000146">
    <property type="protein sequence ID" value="SNX50802.1"/>
    <property type="molecule type" value="Genomic_DNA"/>
</dbReference>
<dbReference type="AlphaFoldDB" id="A0A240EQ30"/>
<feature type="domain" description="Transposase IS110-like N-terminal" evidence="1">
    <location>
        <begin position="8"/>
        <end position="147"/>
    </location>
</feature>
<dbReference type="GO" id="GO:0004803">
    <property type="term" value="F:transposase activity"/>
    <property type="evidence" value="ECO:0007669"/>
    <property type="project" value="InterPro"/>
</dbReference>
<organism evidence="3 4">
    <name type="scientific">Vibrio thalassae</name>
    <dbReference type="NCBI Taxonomy" id="1243014"/>
    <lineage>
        <taxon>Bacteria</taxon>
        <taxon>Pseudomonadati</taxon>
        <taxon>Pseudomonadota</taxon>
        <taxon>Gammaproteobacteria</taxon>
        <taxon>Vibrionales</taxon>
        <taxon>Vibrionaceae</taxon>
        <taxon>Vibrio</taxon>
    </lineage>
</organism>
<dbReference type="InterPro" id="IPR047650">
    <property type="entry name" value="Transpos_IS110"/>
</dbReference>
<dbReference type="PANTHER" id="PTHR33055:SF3">
    <property type="entry name" value="PUTATIVE TRANSPOSASE FOR IS117-RELATED"/>
    <property type="match status" value="1"/>
</dbReference>